<evidence type="ECO:0000313" key="11">
    <source>
        <dbReference type="Proteomes" id="UP000030640"/>
    </source>
</evidence>
<dbReference type="Proteomes" id="UP000030640">
    <property type="component" value="Unassembled WGS sequence"/>
</dbReference>
<keyword evidence="6" id="KW-0443">Lipid metabolism</keyword>
<keyword evidence="9" id="KW-0732">Signal</keyword>
<keyword evidence="5" id="KW-0441">Lipid A biosynthesis</keyword>
<evidence type="ECO:0000313" key="10">
    <source>
        <dbReference type="EMBL" id="EUD69166.1"/>
    </source>
</evidence>
<evidence type="ECO:0000256" key="2">
    <source>
        <dbReference type="ARBA" id="ARBA00013167"/>
    </source>
</evidence>
<sequence>MMKCAYFSHLLCLMWLLSHPFATVALRTSCLDVGKHKGYQFLTPRVEFSPKKRASAKKYNQGMGKNINKKLSAVEENENKQIDGKHISSVMSYDAGDTINIEEIKTVLPHRYPFLLVDRVIHVERNKKIIGIKQVSANEQFFNGHFPAKAIMPGVLQVEALAQLGGILCLTDEENRRRDNLFLFAGVDGVRWKKPVLPGDTLVMEVEQISFKPTLGVAKLRGCAYVGGHVVLKVAEMTFALAR</sequence>
<dbReference type="GeneID" id="20035303"/>
<dbReference type="HAMAP" id="MF_00406">
    <property type="entry name" value="FabZ"/>
    <property type="match status" value="1"/>
</dbReference>
<dbReference type="InterPro" id="IPR013114">
    <property type="entry name" value="FabA_FabZ"/>
</dbReference>
<dbReference type="NCBIfam" id="TIGR01750">
    <property type="entry name" value="fabZ"/>
    <property type="match status" value="1"/>
</dbReference>
<comment type="function">
    <text evidence="8">Involved in unsaturated fatty acids biosynthesis. Catalyzes the dehydration of short chain beta-hydroxyacyl-ACPs and long chain saturated and unsaturated beta-hydroxyacyl-ACPs.</text>
</comment>
<protein>
    <recommendedName>
        <fullName evidence="2">3-hydroxyacyl-[acyl-carrier-protein] dehydratase</fullName>
        <ecNumber evidence="2">4.2.1.59</ecNumber>
    </recommendedName>
</protein>
<dbReference type="GO" id="GO:0005737">
    <property type="term" value="C:cytoplasm"/>
    <property type="evidence" value="ECO:0007669"/>
    <property type="project" value="UniProtKB-SubCell"/>
</dbReference>
<dbReference type="FunFam" id="3.10.129.10:FF:000001">
    <property type="entry name" value="3-hydroxyacyl-[acyl-carrier-protein] dehydratase FabZ"/>
    <property type="match status" value="1"/>
</dbReference>
<dbReference type="InterPro" id="IPR010084">
    <property type="entry name" value="FabZ"/>
</dbReference>
<proteinExistence type="inferred from homology"/>
<evidence type="ECO:0000256" key="6">
    <source>
        <dbReference type="ARBA" id="ARBA00023098"/>
    </source>
</evidence>
<keyword evidence="11" id="KW-1185">Reference proteome</keyword>
<keyword evidence="3" id="KW-0963">Cytoplasm</keyword>
<dbReference type="EC" id="4.2.1.59" evidence="2"/>
<dbReference type="PANTHER" id="PTHR30272">
    <property type="entry name" value="3-HYDROXYACYL-[ACYL-CARRIER-PROTEIN] DEHYDRATASE"/>
    <property type="match status" value="1"/>
</dbReference>
<organism evidence="10 11">
    <name type="scientific">Plasmodium inui San Antonio 1</name>
    <dbReference type="NCBI Taxonomy" id="1237626"/>
    <lineage>
        <taxon>Eukaryota</taxon>
        <taxon>Sar</taxon>
        <taxon>Alveolata</taxon>
        <taxon>Apicomplexa</taxon>
        <taxon>Aconoidasida</taxon>
        <taxon>Haemosporida</taxon>
        <taxon>Plasmodiidae</taxon>
        <taxon>Plasmodium</taxon>
        <taxon>Plasmodium (Plasmodium)</taxon>
    </lineage>
</organism>
<dbReference type="Gene3D" id="3.10.129.10">
    <property type="entry name" value="Hotdog Thioesterase"/>
    <property type="match status" value="1"/>
</dbReference>
<dbReference type="NCBIfam" id="NF000582">
    <property type="entry name" value="PRK00006.1"/>
    <property type="match status" value="1"/>
</dbReference>
<dbReference type="OrthoDB" id="4155at2759"/>
<dbReference type="RefSeq" id="XP_008813868.1">
    <property type="nucleotide sequence ID" value="XM_008815646.1"/>
</dbReference>
<evidence type="ECO:0000256" key="9">
    <source>
        <dbReference type="SAM" id="SignalP"/>
    </source>
</evidence>
<feature type="signal peptide" evidence="9">
    <location>
        <begin position="1"/>
        <end position="25"/>
    </location>
</feature>
<accession>W7AUT2</accession>
<dbReference type="GO" id="GO:0016020">
    <property type="term" value="C:membrane"/>
    <property type="evidence" value="ECO:0007669"/>
    <property type="project" value="GOC"/>
</dbReference>
<evidence type="ECO:0000256" key="7">
    <source>
        <dbReference type="ARBA" id="ARBA00023239"/>
    </source>
</evidence>
<keyword evidence="4" id="KW-0444">Lipid biosynthesis</keyword>
<dbReference type="EMBL" id="KI965460">
    <property type="protein sequence ID" value="EUD69166.1"/>
    <property type="molecule type" value="Genomic_DNA"/>
</dbReference>
<name>W7AUT2_9APIC</name>
<evidence type="ECO:0000256" key="1">
    <source>
        <dbReference type="ARBA" id="ARBA00004496"/>
    </source>
</evidence>
<dbReference type="CDD" id="cd01288">
    <property type="entry name" value="FabZ"/>
    <property type="match status" value="1"/>
</dbReference>
<dbReference type="SUPFAM" id="SSF54637">
    <property type="entry name" value="Thioesterase/thiol ester dehydrase-isomerase"/>
    <property type="match status" value="1"/>
</dbReference>
<gene>
    <name evidence="10" type="ORF">C922_00029</name>
</gene>
<dbReference type="InterPro" id="IPR029069">
    <property type="entry name" value="HotDog_dom_sf"/>
</dbReference>
<dbReference type="GO" id="GO:0006633">
    <property type="term" value="P:fatty acid biosynthetic process"/>
    <property type="evidence" value="ECO:0007669"/>
    <property type="project" value="InterPro"/>
</dbReference>
<comment type="subcellular location">
    <subcellularLocation>
        <location evidence="1">Cytoplasm</location>
    </subcellularLocation>
</comment>
<dbReference type="AlphaFoldDB" id="W7AUT2"/>
<dbReference type="Pfam" id="PF07977">
    <property type="entry name" value="FabA"/>
    <property type="match status" value="1"/>
</dbReference>
<dbReference type="VEuPathDB" id="PlasmoDB:C922_00029"/>
<reference evidence="10 11" key="1">
    <citation type="submission" date="2013-02" db="EMBL/GenBank/DDBJ databases">
        <title>The Genome Sequence of Plasmodium inui San Antonio 1.</title>
        <authorList>
            <consortium name="The Broad Institute Genome Sequencing Platform"/>
            <consortium name="The Broad Institute Genome Sequencing Center for Infectious Disease"/>
            <person name="Neafsey D."/>
            <person name="Cheeseman I."/>
            <person name="Volkman S."/>
            <person name="Adams J."/>
            <person name="Walker B."/>
            <person name="Young S.K."/>
            <person name="Zeng Q."/>
            <person name="Gargeya S."/>
            <person name="Fitzgerald M."/>
            <person name="Haas B."/>
            <person name="Abouelleil A."/>
            <person name="Alvarado L."/>
            <person name="Arachchi H.M."/>
            <person name="Berlin A.M."/>
            <person name="Chapman S.B."/>
            <person name="Dewar J."/>
            <person name="Goldberg J."/>
            <person name="Griggs A."/>
            <person name="Gujja S."/>
            <person name="Hansen M."/>
            <person name="Howarth C."/>
            <person name="Imamovic A."/>
            <person name="Larimer J."/>
            <person name="McCowan C."/>
            <person name="Murphy C."/>
            <person name="Neiman D."/>
            <person name="Pearson M."/>
            <person name="Priest M."/>
            <person name="Roberts A."/>
            <person name="Saif S."/>
            <person name="Shea T."/>
            <person name="Sisk P."/>
            <person name="Sykes S."/>
            <person name="Wortman J."/>
            <person name="Nusbaum C."/>
            <person name="Birren B."/>
        </authorList>
    </citation>
    <scope>NUCLEOTIDE SEQUENCE [LARGE SCALE GENOMIC DNA]</scope>
    <source>
        <strain evidence="10 11">San Antonio 1</strain>
    </source>
</reference>
<evidence type="ECO:0000256" key="5">
    <source>
        <dbReference type="ARBA" id="ARBA00022556"/>
    </source>
</evidence>
<evidence type="ECO:0000256" key="3">
    <source>
        <dbReference type="ARBA" id="ARBA00022490"/>
    </source>
</evidence>
<feature type="chain" id="PRO_5004888734" description="3-hydroxyacyl-[acyl-carrier-protein] dehydratase" evidence="9">
    <location>
        <begin position="26"/>
        <end position="243"/>
    </location>
</feature>
<dbReference type="PANTHER" id="PTHR30272:SF1">
    <property type="entry name" value="3-HYDROXYACYL-[ACYL-CARRIER-PROTEIN] DEHYDRATASE"/>
    <property type="match status" value="1"/>
</dbReference>
<keyword evidence="7" id="KW-0456">Lyase</keyword>
<dbReference type="GO" id="GO:0009245">
    <property type="term" value="P:lipid A biosynthetic process"/>
    <property type="evidence" value="ECO:0007669"/>
    <property type="project" value="UniProtKB-KW"/>
</dbReference>
<dbReference type="GO" id="GO:0019171">
    <property type="term" value="F:(3R)-hydroxyacyl-[acyl-carrier-protein] dehydratase activity"/>
    <property type="evidence" value="ECO:0007669"/>
    <property type="project" value="UniProtKB-EC"/>
</dbReference>
<evidence type="ECO:0000256" key="8">
    <source>
        <dbReference type="ARBA" id="ARBA00025049"/>
    </source>
</evidence>
<evidence type="ECO:0000256" key="4">
    <source>
        <dbReference type="ARBA" id="ARBA00022516"/>
    </source>
</evidence>